<keyword evidence="10" id="KW-1185">Reference proteome</keyword>
<organism evidence="9 10">
    <name type="scientific">Comamonas aquatica DA1877</name>
    <dbReference type="NCBI Taxonomy" id="1457173"/>
    <lineage>
        <taxon>Bacteria</taxon>
        <taxon>Pseudomonadati</taxon>
        <taxon>Pseudomonadota</taxon>
        <taxon>Betaproteobacteria</taxon>
        <taxon>Burkholderiales</taxon>
        <taxon>Comamonadaceae</taxon>
        <taxon>Comamonas</taxon>
    </lineage>
</organism>
<feature type="transmembrane region" description="Helical" evidence="8">
    <location>
        <begin position="212"/>
        <end position="233"/>
    </location>
</feature>
<keyword evidence="6 8" id="KW-1133">Transmembrane helix</keyword>
<keyword evidence="4" id="KW-1003">Cell membrane</keyword>
<feature type="transmembrane region" description="Helical" evidence="8">
    <location>
        <begin position="71"/>
        <end position="92"/>
    </location>
</feature>
<evidence type="ECO:0000256" key="5">
    <source>
        <dbReference type="ARBA" id="ARBA00022692"/>
    </source>
</evidence>
<comment type="subcellular location">
    <subcellularLocation>
        <location evidence="1">Cell membrane</location>
        <topology evidence="1">Multi-pass membrane protein</topology>
    </subcellularLocation>
</comment>
<feature type="transmembrane region" description="Helical" evidence="8">
    <location>
        <begin position="98"/>
        <end position="120"/>
    </location>
</feature>
<feature type="transmembrane region" description="Helical" evidence="8">
    <location>
        <begin position="272"/>
        <end position="289"/>
    </location>
</feature>
<comment type="caution">
    <text evidence="9">The sequence shown here is derived from an EMBL/GenBank/DDBJ whole genome shotgun (WGS) entry which is preliminary data.</text>
</comment>
<proteinExistence type="inferred from homology"/>
<feature type="transmembrane region" description="Helical" evidence="8">
    <location>
        <begin position="149"/>
        <end position="166"/>
    </location>
</feature>
<evidence type="ECO:0000256" key="7">
    <source>
        <dbReference type="ARBA" id="ARBA00023136"/>
    </source>
</evidence>
<feature type="transmembrane region" description="Helical" evidence="8">
    <location>
        <begin position="5"/>
        <end position="22"/>
    </location>
</feature>
<feature type="transmembrane region" description="Helical" evidence="8">
    <location>
        <begin position="34"/>
        <end position="51"/>
    </location>
</feature>
<feature type="transmembrane region" description="Helical" evidence="8">
    <location>
        <begin position="240"/>
        <end position="260"/>
    </location>
</feature>
<dbReference type="Proteomes" id="UP000020766">
    <property type="component" value="Unassembled WGS sequence"/>
</dbReference>
<feature type="transmembrane region" description="Helical" evidence="8">
    <location>
        <begin position="178"/>
        <end position="197"/>
    </location>
</feature>
<evidence type="ECO:0000256" key="2">
    <source>
        <dbReference type="ARBA" id="ARBA00007362"/>
    </source>
</evidence>
<dbReference type="InterPro" id="IPR037185">
    <property type="entry name" value="EmrE-like"/>
</dbReference>
<dbReference type="PATRIC" id="fig|1457173.3.peg.1618"/>
<evidence type="ECO:0000256" key="8">
    <source>
        <dbReference type="SAM" id="Phobius"/>
    </source>
</evidence>
<evidence type="ECO:0000256" key="1">
    <source>
        <dbReference type="ARBA" id="ARBA00004651"/>
    </source>
</evidence>
<accession>A0A014NM56</accession>
<evidence type="ECO:0000256" key="3">
    <source>
        <dbReference type="ARBA" id="ARBA00022448"/>
    </source>
</evidence>
<evidence type="ECO:0000313" key="10">
    <source>
        <dbReference type="Proteomes" id="UP000020766"/>
    </source>
</evidence>
<dbReference type="SUPFAM" id="SSF103481">
    <property type="entry name" value="Multidrug resistance efflux transporter EmrE"/>
    <property type="match status" value="2"/>
</dbReference>
<dbReference type="EMBL" id="JBOK01000007">
    <property type="protein sequence ID" value="EXU80563.1"/>
    <property type="molecule type" value="Genomic_DNA"/>
</dbReference>
<dbReference type="RefSeq" id="WP_043382442.1">
    <property type="nucleotide sequence ID" value="NZ_JBOK01000007.1"/>
</dbReference>
<dbReference type="STRING" id="225991.MA05_07555"/>
<dbReference type="NCBIfam" id="TIGR00688">
    <property type="entry name" value="rarD"/>
    <property type="match status" value="1"/>
</dbReference>
<feature type="transmembrane region" description="Helical" evidence="8">
    <location>
        <begin position="127"/>
        <end position="143"/>
    </location>
</feature>
<name>A0A014NM56_9BURK</name>
<dbReference type="InterPro" id="IPR004626">
    <property type="entry name" value="RarD"/>
</dbReference>
<keyword evidence="7 8" id="KW-0472">Membrane</keyword>
<keyword evidence="3" id="KW-0813">Transport</keyword>
<reference evidence="9 10" key="1">
    <citation type="submission" date="2014-01" db="EMBL/GenBank/DDBJ databases">
        <title>Interspecies Systems Biology Uncovers Metabolites Affecting C. elegans Gene Expression and Life History Traits.</title>
        <authorList>
            <person name="Watson E."/>
            <person name="Macneil L.T."/>
            <person name="Ritter A.D."/>
            <person name="Yilmaz L.S."/>
            <person name="Rosebrock A.P."/>
            <person name="Caudy A.A."/>
            <person name="Walhout A.J."/>
        </authorList>
    </citation>
    <scope>NUCLEOTIDE SEQUENCE [LARGE SCALE GENOMIC DNA]</scope>
    <source>
        <strain evidence="9 10">DA1877</strain>
    </source>
</reference>
<keyword evidence="5 8" id="KW-0812">Transmembrane</keyword>
<dbReference type="AlphaFoldDB" id="A0A014NM56"/>
<gene>
    <name evidence="9" type="ORF">AX13_16810</name>
</gene>
<evidence type="ECO:0000313" key="9">
    <source>
        <dbReference type="EMBL" id="EXU80563.1"/>
    </source>
</evidence>
<sequence length="302" mass="32410">MVQGVLASIVASCIFGGIYYLVPALQPLDGEQIFGWRMLMALPFTTAWLLYSGQLGGVLAIARRVRAQWTLGLLLLLSSALAGVQLWLFMWAPLHGHALSVSLGYFLLPLAMVLAGRLVFGERLSRLQLAATVLAACGMAWELLRVGGLAWPTWVVVLGYPGYFVLRRKLHTNTLAGHWLDVLLLTPVCLWLALRVLPQGISGWSAIQGEPALHLLVPLLGVLSAVALALYMAASRLLPLGLFGLLSYVEPLLLVLAALLMGERIQPGQEPMYALIGAGVLLLALEGGLQVRRPQGVAATAG</sequence>
<evidence type="ECO:0000256" key="4">
    <source>
        <dbReference type="ARBA" id="ARBA00022475"/>
    </source>
</evidence>
<comment type="similarity">
    <text evidence="2">Belongs to the EamA transporter family.</text>
</comment>
<protein>
    <submittedName>
        <fullName evidence="9">Permease</fullName>
    </submittedName>
</protein>
<dbReference type="GO" id="GO:0005886">
    <property type="term" value="C:plasma membrane"/>
    <property type="evidence" value="ECO:0007669"/>
    <property type="project" value="UniProtKB-SubCell"/>
</dbReference>
<evidence type="ECO:0000256" key="6">
    <source>
        <dbReference type="ARBA" id="ARBA00022989"/>
    </source>
</evidence>